<evidence type="ECO:0000313" key="1">
    <source>
        <dbReference type="EMBL" id="RSD28429.1"/>
    </source>
</evidence>
<dbReference type="EMBL" id="RSFW01000007">
    <property type="protein sequence ID" value="RSD28429.1"/>
    <property type="molecule type" value="Genomic_DNA"/>
</dbReference>
<dbReference type="RefSeq" id="WP_125478901.1">
    <property type="nucleotide sequence ID" value="NZ_RSFW01000007.1"/>
</dbReference>
<accession>A0A3R9EEB7</accession>
<sequence length="149" mass="17903">MTEIQFLASSKLFRIPEEMDENNGFFFEKDVGFGVFDLEPYWIDIMQPFFTMPYLYEARGLGNKRFWAYIGHHMEPGDVIELYHIPVQNWYEDAIRKMQEKPQHITINIGSRTYENEYGSFKFNEKNWLEELSRRTLVTEYGVTTIINY</sequence>
<protein>
    <submittedName>
        <fullName evidence="1">Uncharacterized protein</fullName>
    </submittedName>
</protein>
<reference evidence="2" key="1">
    <citation type="submission" date="2018-12" db="EMBL/GenBank/DDBJ databases">
        <title>Bacillus chawlae sp. nov., Bacillus glennii sp. nov., and Bacillus saganii sp. nov. Isolated from the Vehicle Assembly Building at Kennedy Space Center where the Viking Spacecraft were Assembled.</title>
        <authorList>
            <person name="Seuylemezian A."/>
            <person name="Vaishampayan P."/>
        </authorList>
    </citation>
    <scope>NUCLEOTIDE SEQUENCE [LARGE SCALE GENOMIC DNA]</scope>
    <source>
        <strain evidence="2">DSM 13966</strain>
    </source>
</reference>
<comment type="caution">
    <text evidence="1">The sequence shown here is derived from an EMBL/GenBank/DDBJ whole genome shotgun (WGS) entry which is preliminary data.</text>
</comment>
<evidence type="ECO:0000313" key="2">
    <source>
        <dbReference type="Proteomes" id="UP000279911"/>
    </source>
</evidence>
<gene>
    <name evidence="1" type="ORF">EJA10_04910</name>
</gene>
<proteinExistence type="predicted"/>
<name>A0A3R9EEB7_9BACI</name>
<dbReference type="Proteomes" id="UP000279911">
    <property type="component" value="Unassembled WGS sequence"/>
</dbReference>
<organism evidence="1 2">
    <name type="scientific">Mesobacillus subterraneus</name>
    <dbReference type="NCBI Taxonomy" id="285983"/>
    <lineage>
        <taxon>Bacteria</taxon>
        <taxon>Bacillati</taxon>
        <taxon>Bacillota</taxon>
        <taxon>Bacilli</taxon>
        <taxon>Bacillales</taxon>
        <taxon>Bacillaceae</taxon>
        <taxon>Mesobacillus</taxon>
    </lineage>
</organism>
<dbReference type="OrthoDB" id="2355691at2"/>
<dbReference type="AlphaFoldDB" id="A0A3R9EEB7"/>